<evidence type="ECO:0000256" key="3">
    <source>
        <dbReference type="ARBA" id="ARBA00022475"/>
    </source>
</evidence>
<dbReference type="EMBL" id="JAGKSB010000009">
    <property type="protein sequence ID" value="MBP3943671.1"/>
    <property type="molecule type" value="Genomic_DNA"/>
</dbReference>
<gene>
    <name evidence="11" type="ORF">J5U18_08865</name>
</gene>
<evidence type="ECO:0000259" key="10">
    <source>
        <dbReference type="Pfam" id="PF21082"/>
    </source>
</evidence>
<feature type="signal peptide" evidence="8">
    <location>
        <begin position="1"/>
        <end position="24"/>
    </location>
</feature>
<dbReference type="Gene3D" id="3.30.70.100">
    <property type="match status" value="1"/>
</dbReference>
<dbReference type="InterPro" id="IPR045275">
    <property type="entry name" value="MscS_archaea/bacteria_type"/>
</dbReference>
<comment type="similarity">
    <text evidence="2">Belongs to the MscS (TC 1.A.23) family.</text>
</comment>
<keyword evidence="8" id="KW-0732">Signal</keyword>
<dbReference type="InterPro" id="IPR049278">
    <property type="entry name" value="MS_channel_C"/>
</dbReference>
<dbReference type="InterPro" id="IPR023408">
    <property type="entry name" value="MscS_beta-dom_sf"/>
</dbReference>
<keyword evidence="12" id="KW-1185">Reference proteome</keyword>
<accession>A0A8T4HG89</accession>
<evidence type="ECO:0000256" key="8">
    <source>
        <dbReference type="SAM" id="SignalP"/>
    </source>
</evidence>
<dbReference type="InterPro" id="IPR006685">
    <property type="entry name" value="MscS_channel_2nd"/>
</dbReference>
<keyword evidence="5 7" id="KW-1133">Transmembrane helix</keyword>
<feature type="transmembrane region" description="Helical" evidence="7">
    <location>
        <begin position="288"/>
        <end position="310"/>
    </location>
</feature>
<protein>
    <submittedName>
        <fullName evidence="11">Mechanosensitive ion channel</fullName>
    </submittedName>
</protein>
<evidence type="ECO:0000313" key="11">
    <source>
        <dbReference type="EMBL" id="MBP3943671.1"/>
    </source>
</evidence>
<evidence type="ECO:0000256" key="2">
    <source>
        <dbReference type="ARBA" id="ARBA00008017"/>
    </source>
</evidence>
<dbReference type="AlphaFoldDB" id="A0A8T4HG89"/>
<feature type="domain" description="Mechanosensitive ion channel MscS C-terminal" evidence="10">
    <location>
        <begin position="506"/>
        <end position="586"/>
    </location>
</feature>
<evidence type="ECO:0000256" key="1">
    <source>
        <dbReference type="ARBA" id="ARBA00004651"/>
    </source>
</evidence>
<dbReference type="Gene3D" id="2.30.30.60">
    <property type="match status" value="1"/>
</dbReference>
<dbReference type="InterPro" id="IPR010920">
    <property type="entry name" value="LSM_dom_sf"/>
</dbReference>
<comment type="caution">
    <text evidence="11">The sequence shown here is derived from an EMBL/GenBank/DDBJ whole genome shotgun (WGS) entry which is preliminary data.</text>
</comment>
<feature type="transmembrane region" description="Helical" evidence="7">
    <location>
        <begin position="416"/>
        <end position="442"/>
    </location>
</feature>
<keyword evidence="3" id="KW-1003">Cell membrane</keyword>
<dbReference type="Pfam" id="PF00924">
    <property type="entry name" value="MS_channel_2nd"/>
    <property type="match status" value="1"/>
</dbReference>
<dbReference type="Proteomes" id="UP000679691">
    <property type="component" value="Unassembled WGS sequence"/>
</dbReference>
<evidence type="ECO:0000259" key="9">
    <source>
        <dbReference type="Pfam" id="PF00924"/>
    </source>
</evidence>
<feature type="transmembrane region" description="Helical" evidence="7">
    <location>
        <begin position="386"/>
        <end position="404"/>
    </location>
</feature>
<dbReference type="Pfam" id="PF21082">
    <property type="entry name" value="MS_channel_3rd"/>
    <property type="match status" value="1"/>
</dbReference>
<evidence type="ECO:0000256" key="6">
    <source>
        <dbReference type="ARBA" id="ARBA00023136"/>
    </source>
</evidence>
<keyword evidence="6 7" id="KW-0472">Membrane</keyword>
<dbReference type="InterPro" id="IPR011066">
    <property type="entry name" value="MscS_channel_C_sf"/>
</dbReference>
<sequence length="625" mass="70932">MINKRIFKAPIFIVFLFALLNLQAQESTLLQSPAQDSTSQRISQQEGQLQVLLQQQRDDSIKRMELEERLLALKIIDSREKIALVDELSILRNRDSIALQRRKEKVESLRKLNQGVAVVPFLDTLFTIYTNTGSFTAKERAETASRRIQQLADTYAFQADSLKIVEEESNTLLVWGDVILLGLHDQDALWMNTDRQHLAKQYQGIISKAITQHREETSLRRILLSTAEAFAVIAVVVFMIITINRLGRLLRKKLVFKKGQIFNGFHVKGVEVISAERQIKAIWMLISVLKWIILLNIVYLSLPILFNLFPSTRGYTDLLLGYFLAPVKKIIFAVINYLPNLITIAIIFAVFYYLLRMLRFFAGEIENGHMHINGFYKDWANPTYQIIRVLALAFMMVVIFPYLPGSDSAIFKGVSVFIGVLFTFGSAGALGNIVAGLVLTYMRSFNIGDRVKIGDVSGDIIERSLLVTRIRTIKNEIISIPNSQVMNSHTINFSSDASDNGLIVHTTVTMGYEIPWQKVHEVAIKAALQVTDIEQEPKPFVYQTSLDDYYVSYQINGYTRKPNRIDDIHSDLHRALLDGFHDAGIEVMSPHFHAVRDGSVANIPLDKLSPRYQAPAIKIKVKKDS</sequence>
<feature type="domain" description="Mechanosensitive ion channel MscS" evidence="9">
    <location>
        <begin position="430"/>
        <end position="494"/>
    </location>
</feature>
<dbReference type="GO" id="GO:0008381">
    <property type="term" value="F:mechanosensitive monoatomic ion channel activity"/>
    <property type="evidence" value="ECO:0007669"/>
    <property type="project" value="InterPro"/>
</dbReference>
<dbReference type="PANTHER" id="PTHR30221:SF18">
    <property type="entry name" value="SLL0590 PROTEIN"/>
    <property type="match status" value="1"/>
</dbReference>
<reference evidence="11" key="1">
    <citation type="submission" date="2021-03" db="EMBL/GenBank/DDBJ databases">
        <authorList>
            <person name="Lu T."/>
            <person name="Wang Q."/>
            <person name="Han X."/>
        </authorList>
    </citation>
    <scope>NUCLEOTIDE SEQUENCE</scope>
    <source>
        <strain evidence="11">WQ 2009</strain>
    </source>
</reference>
<keyword evidence="4 7" id="KW-0812">Transmembrane</keyword>
<proteinExistence type="inferred from homology"/>
<evidence type="ECO:0000313" key="12">
    <source>
        <dbReference type="Proteomes" id="UP000679691"/>
    </source>
</evidence>
<dbReference type="PANTHER" id="PTHR30221">
    <property type="entry name" value="SMALL-CONDUCTANCE MECHANOSENSITIVE CHANNEL"/>
    <property type="match status" value="1"/>
</dbReference>
<dbReference type="SUPFAM" id="SSF82689">
    <property type="entry name" value="Mechanosensitive channel protein MscS (YggB), C-terminal domain"/>
    <property type="match status" value="1"/>
</dbReference>
<dbReference type="RefSeq" id="WP_353547171.1">
    <property type="nucleotide sequence ID" value="NZ_JAGKSB010000009.1"/>
</dbReference>
<comment type="subcellular location">
    <subcellularLocation>
        <location evidence="1">Cell membrane</location>
        <topology evidence="1">Multi-pass membrane protein</topology>
    </subcellularLocation>
</comment>
<organism evidence="11 12">
    <name type="scientific">Rhinopithecimicrobium faecis</name>
    <dbReference type="NCBI Taxonomy" id="2820698"/>
    <lineage>
        <taxon>Bacteria</taxon>
        <taxon>Pseudomonadati</taxon>
        <taxon>Bacteroidota</taxon>
        <taxon>Sphingobacteriia</taxon>
        <taxon>Sphingobacteriales</taxon>
        <taxon>Sphingobacteriaceae</taxon>
        <taxon>Rhinopithecimicrobium</taxon>
    </lineage>
</organism>
<evidence type="ECO:0000256" key="5">
    <source>
        <dbReference type="ARBA" id="ARBA00022989"/>
    </source>
</evidence>
<dbReference type="SUPFAM" id="SSF50182">
    <property type="entry name" value="Sm-like ribonucleoproteins"/>
    <property type="match status" value="1"/>
</dbReference>
<dbReference type="GO" id="GO:0005886">
    <property type="term" value="C:plasma membrane"/>
    <property type="evidence" value="ECO:0007669"/>
    <property type="project" value="UniProtKB-SubCell"/>
</dbReference>
<name>A0A8T4HG89_9SPHI</name>
<feature type="chain" id="PRO_5035896264" evidence="8">
    <location>
        <begin position="25"/>
        <end position="625"/>
    </location>
</feature>
<evidence type="ECO:0000256" key="7">
    <source>
        <dbReference type="SAM" id="Phobius"/>
    </source>
</evidence>
<feature type="transmembrane region" description="Helical" evidence="7">
    <location>
        <begin position="330"/>
        <end position="355"/>
    </location>
</feature>
<evidence type="ECO:0000256" key="4">
    <source>
        <dbReference type="ARBA" id="ARBA00022692"/>
    </source>
</evidence>
<feature type="transmembrane region" description="Helical" evidence="7">
    <location>
        <begin position="222"/>
        <end position="243"/>
    </location>
</feature>